<proteinExistence type="inferred from homology"/>
<dbReference type="PANTHER" id="PTHR43300">
    <property type="entry name" value="ACETYLTRANSFERASE"/>
    <property type="match status" value="1"/>
</dbReference>
<protein>
    <recommendedName>
        <fullName evidence="7">Acetyltransferase</fullName>
    </recommendedName>
</protein>
<dbReference type="OrthoDB" id="9801697at2"/>
<accession>A0A178ID15</accession>
<gene>
    <name evidence="5" type="ORF">AW736_22150</name>
</gene>
<keyword evidence="2" id="KW-0808">Transferase</keyword>
<organism evidence="5 6">
    <name type="scientific">Termitidicoccus mucosus</name>
    <dbReference type="NCBI Taxonomy" id="1184151"/>
    <lineage>
        <taxon>Bacteria</taxon>
        <taxon>Pseudomonadati</taxon>
        <taxon>Verrucomicrobiota</taxon>
        <taxon>Opitutia</taxon>
        <taxon>Opitutales</taxon>
        <taxon>Opitutaceae</taxon>
        <taxon>Termitidicoccus</taxon>
    </lineage>
</organism>
<reference evidence="5 6" key="1">
    <citation type="submission" date="2016-01" db="EMBL/GenBank/DDBJ databases">
        <title>High potential of lignocellulose degradation of a new Verrucomicrobia species.</title>
        <authorList>
            <person name="Wang Y."/>
            <person name="Shi Y."/>
            <person name="Qiu Z."/>
            <person name="Liu S."/>
            <person name="Yang H."/>
        </authorList>
    </citation>
    <scope>NUCLEOTIDE SEQUENCE [LARGE SCALE GENOMIC DNA]</scope>
    <source>
        <strain evidence="5 6">TSB47</strain>
    </source>
</reference>
<keyword evidence="3" id="KW-0677">Repeat</keyword>
<dbReference type="CDD" id="cd03349">
    <property type="entry name" value="LbH_XAT"/>
    <property type="match status" value="1"/>
</dbReference>
<dbReference type="STRING" id="1184151.AW736_22150"/>
<dbReference type="Pfam" id="PF14602">
    <property type="entry name" value="Hexapep_2"/>
    <property type="match status" value="1"/>
</dbReference>
<dbReference type="SUPFAM" id="SSF51161">
    <property type="entry name" value="Trimeric LpxA-like enzymes"/>
    <property type="match status" value="1"/>
</dbReference>
<evidence type="ECO:0000313" key="6">
    <source>
        <dbReference type="Proteomes" id="UP000078486"/>
    </source>
</evidence>
<name>A0A178ID15_9BACT</name>
<dbReference type="InterPro" id="IPR001451">
    <property type="entry name" value="Hexapep"/>
</dbReference>
<dbReference type="Proteomes" id="UP000078486">
    <property type="component" value="Unassembled WGS sequence"/>
</dbReference>
<evidence type="ECO:0000256" key="2">
    <source>
        <dbReference type="ARBA" id="ARBA00022679"/>
    </source>
</evidence>
<dbReference type="EMBL" id="LRRQ01000167">
    <property type="protein sequence ID" value="OAM87618.1"/>
    <property type="molecule type" value="Genomic_DNA"/>
</dbReference>
<evidence type="ECO:0008006" key="7">
    <source>
        <dbReference type="Google" id="ProtNLM"/>
    </source>
</evidence>
<evidence type="ECO:0000256" key="3">
    <source>
        <dbReference type="ARBA" id="ARBA00022737"/>
    </source>
</evidence>
<dbReference type="Gene3D" id="2.160.10.10">
    <property type="entry name" value="Hexapeptide repeat proteins"/>
    <property type="match status" value="2"/>
</dbReference>
<dbReference type="InterPro" id="IPR018357">
    <property type="entry name" value="Hexapep_transf_CS"/>
</dbReference>
<sequence length="284" mass="30507">MPLKQTARSLFYALRYPGARIGRHCFVGNATRLAPGVRIGDGSTLSGATLHPGTILGPRSAVHPGARIARSTLGAHCTVEGGAEIYGSTLGDYVTLHPRTSLTDVQAGSFNYIALETRLNDVSLGSFCSIGPRVIIGTGEHPSHLLSTSPVFYSPRKQTGATFLPANAAGLFAERLRVHIGHDVWIGAHAFVRDGVRIGNGAIVAAGAVVTRDVAPYQIVGGVPARPIRLRFPETIIARLEALAWWQWPPGKLRAAQPFIAQPDPEKLFQWAESWARREVTSDP</sequence>
<evidence type="ECO:0000256" key="4">
    <source>
        <dbReference type="ARBA" id="ARBA00023315"/>
    </source>
</evidence>
<comment type="caution">
    <text evidence="5">The sequence shown here is derived from an EMBL/GenBank/DDBJ whole genome shotgun (WGS) entry which is preliminary data.</text>
</comment>
<comment type="similarity">
    <text evidence="1">Belongs to the transferase hexapeptide repeat family.</text>
</comment>
<dbReference type="RefSeq" id="WP_084442589.1">
    <property type="nucleotide sequence ID" value="NZ_CP109796.1"/>
</dbReference>
<keyword evidence="6" id="KW-1185">Reference proteome</keyword>
<dbReference type="InterPro" id="IPR050179">
    <property type="entry name" value="Trans_hexapeptide_repeat"/>
</dbReference>
<evidence type="ECO:0000256" key="1">
    <source>
        <dbReference type="ARBA" id="ARBA00007274"/>
    </source>
</evidence>
<dbReference type="PANTHER" id="PTHR43300:SF11">
    <property type="entry name" value="ACETYLTRANSFERASE RV3034C-RELATED"/>
    <property type="match status" value="1"/>
</dbReference>
<dbReference type="PROSITE" id="PS00101">
    <property type="entry name" value="HEXAPEP_TRANSFERASES"/>
    <property type="match status" value="1"/>
</dbReference>
<dbReference type="GO" id="GO:0016746">
    <property type="term" value="F:acyltransferase activity"/>
    <property type="evidence" value="ECO:0007669"/>
    <property type="project" value="UniProtKB-KW"/>
</dbReference>
<evidence type="ECO:0000313" key="5">
    <source>
        <dbReference type="EMBL" id="OAM87618.1"/>
    </source>
</evidence>
<keyword evidence="4" id="KW-0012">Acyltransferase</keyword>
<dbReference type="AlphaFoldDB" id="A0A178ID15"/>
<dbReference type="Pfam" id="PF00132">
    <property type="entry name" value="Hexapep"/>
    <property type="match status" value="1"/>
</dbReference>
<dbReference type="InterPro" id="IPR011004">
    <property type="entry name" value="Trimer_LpxA-like_sf"/>
</dbReference>